<sequence>MPYSLQKSADWQQDGWDNAIIFPARNGAQMVDLVKEFIWQHQHWLAKKPARLYTRIRLPVTP</sequence>
<dbReference type="RefSeq" id="WP_016192476.1">
    <property type="nucleotide sequence ID" value="NZ_CP089932.1"/>
</dbReference>
<protein>
    <submittedName>
        <fullName evidence="1">Uncharacterized protein</fullName>
    </submittedName>
</protein>
<evidence type="ECO:0000313" key="1">
    <source>
        <dbReference type="EMBL" id="KKF34490.1"/>
    </source>
</evidence>
<accession>A0A0M2K538</accession>
<name>A0A0M2K538_9GAMM</name>
<gene>
    <name evidence="1" type="ORF">SY86_01875</name>
</gene>
<comment type="caution">
    <text evidence="1">The sequence shown here is derived from an EMBL/GenBank/DDBJ whole genome shotgun (WGS) entry which is preliminary data.</text>
</comment>
<evidence type="ECO:0000313" key="2">
    <source>
        <dbReference type="Proteomes" id="UP000033924"/>
    </source>
</evidence>
<dbReference type="EMBL" id="JXNU01000003">
    <property type="protein sequence ID" value="KKF34490.1"/>
    <property type="molecule type" value="Genomic_DNA"/>
</dbReference>
<dbReference type="AlphaFoldDB" id="A0A0M2K538"/>
<dbReference type="PATRIC" id="fig|65700.7.peg.453"/>
<reference evidence="1 2" key="1">
    <citation type="submission" date="2015-01" db="EMBL/GenBank/DDBJ databases">
        <title>Erwinia tracheiphila.</title>
        <authorList>
            <person name="Shapiro L.R."/>
        </authorList>
    </citation>
    <scope>NUCLEOTIDE SEQUENCE [LARGE SCALE GENOMIC DNA]</scope>
    <source>
        <strain evidence="1 2">BuffGH</strain>
    </source>
</reference>
<keyword evidence="2" id="KW-1185">Reference proteome</keyword>
<dbReference type="Proteomes" id="UP000033924">
    <property type="component" value="Unassembled WGS sequence"/>
</dbReference>
<organism evidence="1 2">
    <name type="scientific">Erwinia tracheiphila</name>
    <dbReference type="NCBI Taxonomy" id="65700"/>
    <lineage>
        <taxon>Bacteria</taxon>
        <taxon>Pseudomonadati</taxon>
        <taxon>Pseudomonadota</taxon>
        <taxon>Gammaproteobacteria</taxon>
        <taxon>Enterobacterales</taxon>
        <taxon>Erwiniaceae</taxon>
        <taxon>Erwinia</taxon>
    </lineage>
</organism>
<proteinExistence type="predicted"/>